<feature type="non-terminal residue" evidence="1">
    <location>
        <position position="142"/>
    </location>
</feature>
<comment type="caution">
    <text evidence="1">The sequence shown here is derived from an EMBL/GenBank/DDBJ whole genome shotgun (WGS) entry which is preliminary data.</text>
</comment>
<keyword evidence="2" id="KW-1185">Reference proteome</keyword>
<reference evidence="1 2" key="1">
    <citation type="submission" date="2019-09" db="EMBL/GenBank/DDBJ databases">
        <title>Bird 10,000 Genomes (B10K) Project - Family phase.</title>
        <authorList>
            <person name="Zhang G."/>
        </authorList>
    </citation>
    <scope>NUCLEOTIDE SEQUENCE [LARGE SCALE GENOMIC DNA]</scope>
    <source>
        <strain evidence="1">B10K-DU-012-37</strain>
    </source>
</reference>
<organism evidence="1 2">
    <name type="scientific">Upupa epops</name>
    <name type="common">Eurasian hoopoe</name>
    <dbReference type="NCBI Taxonomy" id="57439"/>
    <lineage>
        <taxon>Eukaryota</taxon>
        <taxon>Metazoa</taxon>
        <taxon>Chordata</taxon>
        <taxon>Craniata</taxon>
        <taxon>Vertebrata</taxon>
        <taxon>Euteleostomi</taxon>
        <taxon>Archelosauria</taxon>
        <taxon>Archosauria</taxon>
        <taxon>Dinosauria</taxon>
        <taxon>Saurischia</taxon>
        <taxon>Theropoda</taxon>
        <taxon>Coelurosauria</taxon>
        <taxon>Aves</taxon>
        <taxon>Neognathae</taxon>
        <taxon>Neoaves</taxon>
        <taxon>Telluraves</taxon>
        <taxon>Coraciimorphae</taxon>
        <taxon>Bucerotiformes</taxon>
        <taxon>Upupidae</taxon>
        <taxon>Upupa</taxon>
    </lineage>
</organism>
<dbReference type="AlphaFoldDB" id="A0A7K6B485"/>
<dbReference type="EMBL" id="VZRI01009135">
    <property type="protein sequence ID" value="NWU97108.1"/>
    <property type="molecule type" value="Genomic_DNA"/>
</dbReference>
<protein>
    <submittedName>
        <fullName evidence="1">TRDC protein</fullName>
    </submittedName>
</protein>
<gene>
    <name evidence="1" type="primary">Trdc_0</name>
    <name evidence="1" type="ORF">UPUEPO_R09115</name>
</gene>
<proteinExistence type="predicted"/>
<feature type="non-terminal residue" evidence="1">
    <location>
        <position position="1"/>
    </location>
</feature>
<sequence length="142" mass="15243">VKSKKPKEDGNIQTAACLARKSPTKGIDLQMSSDEVLYKPSSPILAPEGVYSTIKVVHVAKDAEVACSAKFDRSPTIVNKTLPGTEEPVTGKVCNITDIPASLQDTKVEKVNMLSMAVLGLRVLLAKSIAFNTLMSVKLLLF</sequence>
<dbReference type="Proteomes" id="UP000544127">
    <property type="component" value="Unassembled WGS sequence"/>
</dbReference>
<dbReference type="OrthoDB" id="9945861at2759"/>
<name>A0A7K6B485_UPUEP</name>
<accession>A0A7K6B485</accession>
<evidence type="ECO:0000313" key="1">
    <source>
        <dbReference type="EMBL" id="NWU97108.1"/>
    </source>
</evidence>
<evidence type="ECO:0000313" key="2">
    <source>
        <dbReference type="Proteomes" id="UP000544127"/>
    </source>
</evidence>